<dbReference type="PROSITE" id="PS51819">
    <property type="entry name" value="VOC"/>
    <property type="match status" value="1"/>
</dbReference>
<dbReference type="Gene3D" id="3.90.700.10">
    <property type="entry name" value="Succinate dehydrogenase/fumarate reductase flavoprotein, catalytic domain"/>
    <property type="match status" value="1"/>
</dbReference>
<reference evidence="6" key="1">
    <citation type="submission" date="2007-02" db="EMBL/GenBank/DDBJ databases">
        <title>Complete sequence of Mycobacterium sp. JLS.</title>
        <authorList>
            <consortium name="US DOE Joint Genome Institute"/>
            <person name="Copeland A."/>
            <person name="Lucas S."/>
            <person name="Lapidus A."/>
            <person name="Barry K."/>
            <person name="Detter J.C."/>
            <person name="Glavina del Rio T."/>
            <person name="Hammon N."/>
            <person name="Israni S."/>
            <person name="Dalin E."/>
            <person name="Tice H."/>
            <person name="Pitluck S."/>
            <person name="Chain P."/>
            <person name="Malfatti S."/>
            <person name="Shin M."/>
            <person name="Vergez L."/>
            <person name="Schmutz J."/>
            <person name="Larimer F."/>
            <person name="Land M."/>
            <person name="Hauser L."/>
            <person name="Kyrpides N."/>
            <person name="Mikhailova N."/>
            <person name="Miller C.D."/>
            <person name="Anderson A.J."/>
            <person name="Sims R.C."/>
            <person name="Richardson P."/>
        </authorList>
    </citation>
    <scope>NUCLEOTIDE SEQUENCE [LARGE SCALE GENOMIC DNA]</scope>
    <source>
        <strain evidence="6">JLS</strain>
    </source>
</reference>
<evidence type="ECO:0000256" key="1">
    <source>
        <dbReference type="ARBA" id="ARBA00001974"/>
    </source>
</evidence>
<dbReference type="NCBIfam" id="NF005510">
    <property type="entry name" value="PRK07121.1-3"/>
    <property type="match status" value="1"/>
</dbReference>
<evidence type="ECO:0000259" key="5">
    <source>
        <dbReference type="PROSITE" id="PS51819"/>
    </source>
</evidence>
<keyword evidence="3" id="KW-0274">FAD</keyword>
<keyword evidence="4" id="KW-0560">Oxidoreductase</keyword>
<dbReference type="AlphaFoldDB" id="A0A5Q5CH23"/>
<dbReference type="GO" id="GO:0033765">
    <property type="term" value="F:steroid dehydrogenase activity, acting on the CH-CH group of donors"/>
    <property type="evidence" value="ECO:0007669"/>
    <property type="project" value="UniProtKB-ARBA"/>
</dbReference>
<dbReference type="SUPFAM" id="SSF51905">
    <property type="entry name" value="FAD/NAD(P)-binding domain"/>
    <property type="match status" value="1"/>
</dbReference>
<dbReference type="PANTHER" id="PTHR43400:SF10">
    <property type="entry name" value="3-OXOSTEROID 1-DEHYDROGENASE"/>
    <property type="match status" value="1"/>
</dbReference>
<dbReference type="SUPFAM" id="SSF54593">
    <property type="entry name" value="Glyoxalase/Bleomycin resistance protein/Dihydroxybiphenyl dioxygenase"/>
    <property type="match status" value="1"/>
</dbReference>
<dbReference type="NCBIfam" id="NF005508">
    <property type="entry name" value="PRK07121.1-1"/>
    <property type="match status" value="1"/>
</dbReference>
<sequence length="658" mass="70145">MANQTPVQIAWVTRDMDATEQALSALLGARRWVRMPGVHFGPDSCRFRGRPADFVADVALSYAGDTQLEIIAPVRGESLYTEFLERCGPGLHHVCREATDPADFDAAVRDAERHGATVVADGVMPGGMRFAYVTAEDAGVPYIEIACLTDDIRHLLRLRQTGAAAMSTEIPETVEAGSVHEWSDEVDVVVVGFGIAGGCAAVSAAAAGARVLVLEKAAAAGGTTSMAGGHFYLGGGTAVQQATGHEDTAEEMYKYLVAMSREPEHDKIRAYCEGSVDHFEWLENLGFQFERSYYPGKVVVPPGTEGLSYTGNEKVWPFCEQAKPAPRGHSVPVPGELGGAAMVIDLLLKRAADLGVQIRYETGVTNLVVGDGGVVGVKWKHFAETGAIKAKAVIIAAGGFAMNPEMVAEYTPALGHKRKTKHHGEVEPYILGNTNDDGLGIRMGISAGGVAKNLDQLFITAAAYPPEVLLTGVIVNKDGQRFVAEDSYHSRTSAFVLEQPDQTAYLIVDEAHMQMPEMPLIKFIDGWETVVEMEAALGIPEGKLAATLERYNEHAARGEDPDFHKQPDYLAAQDKGPWAAFDLSLGRAMYSGFTMGGLAVSIDGEVLREDGSPIPGLYAAGACASNIAQDGKGYASGTQLGEGSFFGRRAGTHAAQRG</sequence>
<dbReference type="SUPFAM" id="SSF56425">
    <property type="entry name" value="Succinate dehydrogenase/fumarate reductase flavoprotein, catalytic domain"/>
    <property type="match status" value="1"/>
</dbReference>
<dbReference type="InterPro" id="IPR036188">
    <property type="entry name" value="FAD/NAD-bd_sf"/>
</dbReference>
<feature type="domain" description="VOC" evidence="5">
    <location>
        <begin position="5"/>
        <end position="148"/>
    </location>
</feature>
<proteinExistence type="predicted"/>
<dbReference type="Gene3D" id="3.50.50.60">
    <property type="entry name" value="FAD/NAD(P)-binding domain"/>
    <property type="match status" value="1"/>
</dbReference>
<comment type="cofactor">
    <cofactor evidence="1">
        <name>FAD</name>
        <dbReference type="ChEBI" id="CHEBI:57692"/>
    </cofactor>
</comment>
<dbReference type="InterPro" id="IPR027477">
    <property type="entry name" value="Succ_DH/fumarate_Rdtase_cat_sf"/>
</dbReference>
<evidence type="ECO:0000256" key="3">
    <source>
        <dbReference type="ARBA" id="ARBA00022827"/>
    </source>
</evidence>
<evidence type="ECO:0000256" key="2">
    <source>
        <dbReference type="ARBA" id="ARBA00022630"/>
    </source>
</evidence>
<dbReference type="Pfam" id="PF13669">
    <property type="entry name" value="Glyoxalase_4"/>
    <property type="match status" value="1"/>
</dbReference>
<accession>A0A5Q5CH23</accession>
<dbReference type="InterPro" id="IPR003953">
    <property type="entry name" value="FAD-dep_OxRdtase_2_FAD-bd"/>
</dbReference>
<dbReference type="InterPro" id="IPR050315">
    <property type="entry name" value="FAD-oxidoreductase_2"/>
</dbReference>
<dbReference type="GO" id="GO:0008202">
    <property type="term" value="P:steroid metabolic process"/>
    <property type="evidence" value="ECO:0007669"/>
    <property type="project" value="UniProtKB-ARBA"/>
</dbReference>
<dbReference type="Pfam" id="PF00890">
    <property type="entry name" value="FAD_binding_2"/>
    <property type="match status" value="1"/>
</dbReference>
<dbReference type="Gene3D" id="3.10.180.10">
    <property type="entry name" value="2,3-Dihydroxybiphenyl 1,2-Dioxygenase, domain 1"/>
    <property type="match status" value="1"/>
</dbReference>
<dbReference type="InterPro" id="IPR029068">
    <property type="entry name" value="Glyas_Bleomycin-R_OHBP_Dase"/>
</dbReference>
<dbReference type="PANTHER" id="PTHR43400">
    <property type="entry name" value="FUMARATE REDUCTASE"/>
    <property type="match status" value="1"/>
</dbReference>
<keyword evidence="2" id="KW-0285">Flavoprotein</keyword>
<dbReference type="KEGG" id="mjl:Mjls_2887"/>
<evidence type="ECO:0000256" key="4">
    <source>
        <dbReference type="ARBA" id="ARBA00023002"/>
    </source>
</evidence>
<dbReference type="EMBL" id="CP000580">
    <property type="protein sequence ID" value="ABN98666.1"/>
    <property type="molecule type" value="Genomic_DNA"/>
</dbReference>
<dbReference type="InterPro" id="IPR037523">
    <property type="entry name" value="VOC_core"/>
</dbReference>
<protein>
    <submittedName>
        <fullName evidence="6">Fumarate reductase/succinate dehydrogenase flavoprotein domain protein</fullName>
    </submittedName>
</protein>
<gene>
    <name evidence="6" type="ordered locus">Mjls_2887</name>
</gene>
<organism evidence="6">
    <name type="scientific">Mycobacterium sp. (strain JLS)</name>
    <dbReference type="NCBI Taxonomy" id="164757"/>
    <lineage>
        <taxon>Bacteria</taxon>
        <taxon>Bacillati</taxon>
        <taxon>Actinomycetota</taxon>
        <taxon>Actinomycetes</taxon>
        <taxon>Mycobacteriales</taxon>
        <taxon>Mycobacteriaceae</taxon>
        <taxon>Mycobacterium</taxon>
    </lineage>
</organism>
<name>A0A5Q5CH23_MYCSJ</name>
<evidence type="ECO:0000313" key="6">
    <source>
        <dbReference type="EMBL" id="ABN98666.1"/>
    </source>
</evidence>